<evidence type="ECO:0000313" key="3">
    <source>
        <dbReference type="Proteomes" id="UP000218824"/>
    </source>
</evidence>
<accession>A0AAU9AT92</accession>
<evidence type="ECO:0000256" key="1">
    <source>
        <dbReference type="SAM" id="MobiDB-lite"/>
    </source>
</evidence>
<evidence type="ECO:0008006" key="4">
    <source>
        <dbReference type="Google" id="ProtNLM"/>
    </source>
</evidence>
<feature type="region of interest" description="Disordered" evidence="1">
    <location>
        <begin position="20"/>
        <end position="108"/>
    </location>
</feature>
<dbReference type="AlphaFoldDB" id="A0AAU9AT92"/>
<sequence>MLMFPLLLPARGAAILVQGGAGSASPGRARARVGTRSAPVRCGPAPGRRRVRSPANGRSPAATAGARKLWRRSRPPLRTDTPGIGAARDGWHTRGLTPIAGARRNLNA</sequence>
<protein>
    <recommendedName>
        <fullName evidence="4">Secreted protein</fullName>
    </recommendedName>
</protein>
<dbReference type="EMBL" id="AP014940">
    <property type="protein sequence ID" value="BAW00370.1"/>
    <property type="molecule type" value="Genomic_DNA"/>
</dbReference>
<gene>
    <name evidence="2" type="ORF">LEN_4882</name>
</gene>
<reference evidence="2 3" key="1">
    <citation type="journal article" date="2017" name="DNA Res.">
        <title>Complete genome sequence and expression profile of the commercial lytic enzyme producer Lysobacter enzymogenes M497-1.</title>
        <authorList>
            <person name="Takami H."/>
            <person name="Toyoda A."/>
            <person name="Uchiyama I."/>
            <person name="Itoh T."/>
            <person name="Takaki Y."/>
            <person name="Arai W."/>
            <person name="Nishi S."/>
            <person name="Kawai M."/>
            <person name="Shinya K."/>
            <person name="Ikeda H."/>
        </authorList>
    </citation>
    <scope>NUCLEOTIDE SEQUENCE [LARGE SCALE GENOMIC DNA]</scope>
    <source>
        <strain evidence="2 3">M497-1</strain>
    </source>
</reference>
<proteinExistence type="predicted"/>
<organism evidence="2 3">
    <name type="scientific">Lysobacter enzymogenes</name>
    <dbReference type="NCBI Taxonomy" id="69"/>
    <lineage>
        <taxon>Bacteria</taxon>
        <taxon>Pseudomonadati</taxon>
        <taxon>Pseudomonadota</taxon>
        <taxon>Gammaproteobacteria</taxon>
        <taxon>Lysobacterales</taxon>
        <taxon>Lysobacteraceae</taxon>
        <taxon>Lysobacter</taxon>
    </lineage>
</organism>
<dbReference type="KEGG" id="lem:LEN_4882"/>
<name>A0AAU9AT92_LYSEN</name>
<evidence type="ECO:0000313" key="2">
    <source>
        <dbReference type="EMBL" id="BAW00370.1"/>
    </source>
</evidence>
<dbReference type="Proteomes" id="UP000218824">
    <property type="component" value="Chromosome"/>
</dbReference>